<proteinExistence type="predicted"/>
<sequence length="114" mass="13910">MDKDDIVIKREFVNKLKAYIAEIEYLCDDDNLTKKIQDLQDYVNSSFKDSSSEKELLEEVIYTKMKDSKKFDRDLYAKYYMLYQDVKNNRIDIERAKELCESFERFAHYEKRIF</sequence>
<evidence type="ECO:0000313" key="1">
    <source>
        <dbReference type="EMBL" id="OPJ57808.1"/>
    </source>
</evidence>
<gene>
    <name evidence="1" type="ORF">CLORY_39280</name>
</gene>
<reference evidence="1 2" key="1">
    <citation type="submission" date="2017-03" db="EMBL/GenBank/DDBJ databases">
        <title>Genome sequence of Clostridium oryzae DSM 28571.</title>
        <authorList>
            <person name="Poehlein A."/>
            <person name="Daniel R."/>
        </authorList>
    </citation>
    <scope>NUCLEOTIDE SEQUENCE [LARGE SCALE GENOMIC DNA]</scope>
    <source>
        <strain evidence="1 2">DSM 28571</strain>
    </source>
</reference>
<dbReference type="Proteomes" id="UP000190080">
    <property type="component" value="Unassembled WGS sequence"/>
</dbReference>
<accession>A0A1V4ICS5</accession>
<evidence type="ECO:0000313" key="2">
    <source>
        <dbReference type="Proteomes" id="UP000190080"/>
    </source>
</evidence>
<dbReference type="STRING" id="1450648.CLORY_39280"/>
<dbReference type="AlphaFoldDB" id="A0A1V4ICS5"/>
<name>A0A1V4ICS5_9CLOT</name>
<comment type="caution">
    <text evidence="1">The sequence shown here is derived from an EMBL/GenBank/DDBJ whole genome shotgun (WGS) entry which is preliminary data.</text>
</comment>
<dbReference type="RefSeq" id="WP_079427674.1">
    <property type="nucleotide sequence ID" value="NZ_MZGV01000072.1"/>
</dbReference>
<organism evidence="1 2">
    <name type="scientific">Clostridium oryzae</name>
    <dbReference type="NCBI Taxonomy" id="1450648"/>
    <lineage>
        <taxon>Bacteria</taxon>
        <taxon>Bacillati</taxon>
        <taxon>Bacillota</taxon>
        <taxon>Clostridia</taxon>
        <taxon>Eubacteriales</taxon>
        <taxon>Clostridiaceae</taxon>
        <taxon>Clostridium</taxon>
    </lineage>
</organism>
<keyword evidence="2" id="KW-1185">Reference proteome</keyword>
<dbReference type="EMBL" id="MZGV01000072">
    <property type="protein sequence ID" value="OPJ57808.1"/>
    <property type="molecule type" value="Genomic_DNA"/>
</dbReference>
<protein>
    <submittedName>
        <fullName evidence="1">Uncharacterized protein</fullName>
    </submittedName>
</protein>